<sequence length="88" mass="10326">MYKLTVAALFFTLFSCDGSEKLESLKEYKDQFIETKSKELREEYERAIQSTDSLFQESKKGLEKKLDELQIDSLSLETKQSVKEFLNE</sequence>
<keyword evidence="2" id="KW-1185">Reference proteome</keyword>
<dbReference type="Proteomes" id="UP000245370">
    <property type="component" value="Unassembled WGS sequence"/>
</dbReference>
<protein>
    <submittedName>
        <fullName evidence="1">Uncharacterized protein</fullName>
    </submittedName>
</protein>
<proteinExistence type="predicted"/>
<organism evidence="1 2">
    <name type="scientific">Brumimicrobium oceani</name>
    <dbReference type="NCBI Taxonomy" id="2100725"/>
    <lineage>
        <taxon>Bacteria</taxon>
        <taxon>Pseudomonadati</taxon>
        <taxon>Bacteroidota</taxon>
        <taxon>Flavobacteriia</taxon>
        <taxon>Flavobacteriales</taxon>
        <taxon>Crocinitomicaceae</taxon>
        <taxon>Brumimicrobium</taxon>
    </lineage>
</organism>
<comment type="caution">
    <text evidence="1">The sequence shown here is derived from an EMBL/GenBank/DDBJ whole genome shotgun (WGS) entry which is preliminary data.</text>
</comment>
<dbReference type="RefSeq" id="WP_109359738.1">
    <property type="nucleotide sequence ID" value="NZ_QFRJ01000007.1"/>
</dbReference>
<reference evidence="1 2" key="2">
    <citation type="submission" date="2018-05" db="EMBL/GenBank/DDBJ databases">
        <authorList>
            <person name="Lanie J.A."/>
            <person name="Ng W.-L."/>
            <person name="Kazmierczak K.M."/>
            <person name="Andrzejewski T.M."/>
            <person name="Davidsen T.M."/>
            <person name="Wayne K.J."/>
            <person name="Tettelin H."/>
            <person name="Glass J.I."/>
            <person name="Rusch D."/>
            <person name="Podicherti R."/>
            <person name="Tsui H.-C.T."/>
            <person name="Winkler M.E."/>
        </authorList>
    </citation>
    <scope>NUCLEOTIDE SEQUENCE [LARGE SCALE GENOMIC DNA]</scope>
    <source>
        <strain evidence="1 2">C305</strain>
    </source>
</reference>
<accession>A0A2U2XC06</accession>
<dbReference type="AlphaFoldDB" id="A0A2U2XC06"/>
<gene>
    <name evidence="1" type="ORF">DIT68_10390</name>
</gene>
<evidence type="ECO:0000313" key="1">
    <source>
        <dbReference type="EMBL" id="PWH85336.1"/>
    </source>
</evidence>
<name>A0A2U2XC06_9FLAO</name>
<evidence type="ECO:0000313" key="2">
    <source>
        <dbReference type="Proteomes" id="UP000245370"/>
    </source>
</evidence>
<dbReference type="PROSITE" id="PS51257">
    <property type="entry name" value="PROKAR_LIPOPROTEIN"/>
    <property type="match status" value="1"/>
</dbReference>
<dbReference type="EMBL" id="QFRJ01000007">
    <property type="protein sequence ID" value="PWH85336.1"/>
    <property type="molecule type" value="Genomic_DNA"/>
</dbReference>
<reference evidence="1 2" key="1">
    <citation type="submission" date="2018-05" db="EMBL/GenBank/DDBJ databases">
        <title>Brumimicrobium oceani sp. nov., isolated from coastal sediment.</title>
        <authorList>
            <person name="Kou Y."/>
        </authorList>
    </citation>
    <scope>NUCLEOTIDE SEQUENCE [LARGE SCALE GENOMIC DNA]</scope>
    <source>
        <strain evidence="1 2">C305</strain>
    </source>
</reference>